<gene>
    <name evidence="2" type="ORF">H7U12_19910</name>
</gene>
<organism evidence="2 3">
    <name type="scientific">Rufibacter sediminis</name>
    <dbReference type="NCBI Taxonomy" id="2762756"/>
    <lineage>
        <taxon>Bacteria</taxon>
        <taxon>Pseudomonadati</taxon>
        <taxon>Bacteroidota</taxon>
        <taxon>Cytophagia</taxon>
        <taxon>Cytophagales</taxon>
        <taxon>Hymenobacteraceae</taxon>
        <taxon>Rufibacter</taxon>
    </lineage>
</organism>
<evidence type="ECO:0000313" key="2">
    <source>
        <dbReference type="EMBL" id="MBC3541965.1"/>
    </source>
</evidence>
<dbReference type="PANTHER" id="PTHR43415:SF3">
    <property type="entry name" value="GNAT-FAMILY ACETYLTRANSFERASE"/>
    <property type="match status" value="1"/>
</dbReference>
<evidence type="ECO:0000313" key="3">
    <source>
        <dbReference type="Proteomes" id="UP000659698"/>
    </source>
</evidence>
<dbReference type="Proteomes" id="UP000659698">
    <property type="component" value="Unassembled WGS sequence"/>
</dbReference>
<protein>
    <submittedName>
        <fullName evidence="2">GNAT family N-acetyltransferase</fullName>
    </submittedName>
</protein>
<dbReference type="PROSITE" id="PS51186">
    <property type="entry name" value="GNAT"/>
    <property type="match status" value="1"/>
</dbReference>
<dbReference type="Gene3D" id="3.40.630.30">
    <property type="match status" value="1"/>
</dbReference>
<dbReference type="PANTHER" id="PTHR43415">
    <property type="entry name" value="SPERMIDINE N(1)-ACETYLTRANSFERASE"/>
    <property type="match status" value="1"/>
</dbReference>
<name>A0ABR6VYE4_9BACT</name>
<dbReference type="Pfam" id="PF13302">
    <property type="entry name" value="Acetyltransf_3"/>
    <property type="match status" value="1"/>
</dbReference>
<feature type="domain" description="N-acetyltransferase" evidence="1">
    <location>
        <begin position="7"/>
        <end position="172"/>
    </location>
</feature>
<reference evidence="2 3" key="1">
    <citation type="journal article" date="2019" name="Int. J. Syst. Evol. Microbiol.">
        <title>Rufibacter sediminis sp. nov., isolated from freshwater lake sediment.</title>
        <authorList>
            <person name="Qu J.H."/>
            <person name="Zhang L.J."/>
            <person name="Fu Y.H."/>
            <person name="Li H.F."/>
        </authorList>
    </citation>
    <scope>NUCLEOTIDE SEQUENCE [LARGE SCALE GENOMIC DNA]</scope>
    <source>
        <strain evidence="2 3">H-1</strain>
    </source>
</reference>
<proteinExistence type="predicted"/>
<sequence length="174" mass="19858">MLHSDRLFLRAPESSDLSFLYQLENDTTLWPVSLSVAPFSRDSLRLYLENASLDIYAARQLRLMICLQQETTVIGTVDLFDFEPLHQRAGVGIALAPDQRGRRYGAETLTLLVDYATQVLQLHQLYCSVAQENTASLKLFRQAGFQDVGVRKDWLRTPQGWQHVVELQKFLSVS</sequence>
<dbReference type="InterPro" id="IPR016181">
    <property type="entry name" value="Acyl_CoA_acyltransferase"/>
</dbReference>
<dbReference type="SUPFAM" id="SSF55729">
    <property type="entry name" value="Acyl-CoA N-acyltransferases (Nat)"/>
    <property type="match status" value="1"/>
</dbReference>
<evidence type="ECO:0000259" key="1">
    <source>
        <dbReference type="PROSITE" id="PS51186"/>
    </source>
</evidence>
<keyword evidence="3" id="KW-1185">Reference proteome</keyword>
<dbReference type="InterPro" id="IPR000182">
    <property type="entry name" value="GNAT_dom"/>
</dbReference>
<accession>A0ABR6VYE4</accession>
<dbReference type="RefSeq" id="WP_186641398.1">
    <property type="nucleotide sequence ID" value="NZ_JACOAF010000044.1"/>
</dbReference>
<comment type="caution">
    <text evidence="2">The sequence shown here is derived from an EMBL/GenBank/DDBJ whole genome shotgun (WGS) entry which is preliminary data.</text>
</comment>
<dbReference type="EMBL" id="JACOAF010000044">
    <property type="protein sequence ID" value="MBC3541965.1"/>
    <property type="molecule type" value="Genomic_DNA"/>
</dbReference>